<proteinExistence type="predicted"/>
<dbReference type="GO" id="GO:0008887">
    <property type="term" value="F:glycerate kinase activity"/>
    <property type="evidence" value="ECO:0007669"/>
    <property type="project" value="InterPro"/>
</dbReference>
<accession>A0A4R8IR60</accession>
<name>A0A4R8IR60_9GAMM</name>
<sequence length="415" mass="42900">MQSADTHAESLLLQLYHAGLEAVAGEPVTARYLRQRLWQPDRPVALLACGKAAPAMARGAVAALGPRIEQALLVTKHGHRESGFPAHWQCLEAGHPLPDEASLQAGQRVLEFVAALPPHMPLLALISGGSSALLEVLPPGVSLADLRRVNDWLLGSGADIGAMNRLRKALSCIKGGKLADYLGERPVLSLMMSDVPGDDPAVIGSGLLSPRAAEVPPTQLPDWLAALLAGRADCPPAAASTPRIEQQIIASNREACEAVADAARARSLAVELHEPLYAPVPEVTAQLAGFLRTAAPGVHIWGGEPTLTLPAQPGRGGRNQHLALSLARVLAGEPGISILCGATDGSDGPGHDAGALIDGTTVLQELDYPGGAARALADADSGTYLAEAGALIDTGPTGTNVMDLVIAIKTGPRDE</sequence>
<dbReference type="EMBL" id="SOQX01000006">
    <property type="protein sequence ID" value="TDY00047.1"/>
    <property type="molecule type" value="Genomic_DNA"/>
</dbReference>
<evidence type="ECO:0000259" key="1">
    <source>
        <dbReference type="Pfam" id="PF05161"/>
    </source>
</evidence>
<comment type="caution">
    <text evidence="3">The sequence shown here is derived from an EMBL/GenBank/DDBJ whole genome shotgun (WGS) entry which is preliminary data.</text>
</comment>
<evidence type="ECO:0000313" key="3">
    <source>
        <dbReference type="EMBL" id="TDY00047.1"/>
    </source>
</evidence>
<protein>
    <submittedName>
        <fullName evidence="3">Hydroxypyruvate reductase</fullName>
    </submittedName>
</protein>
<dbReference type="Gene3D" id="3.40.1480.10">
    <property type="entry name" value="MOFRL domain"/>
    <property type="match status" value="1"/>
</dbReference>
<dbReference type="RefSeq" id="WP_134084466.1">
    <property type="nucleotide sequence ID" value="NZ_SOQX01000006.1"/>
</dbReference>
<dbReference type="InterPro" id="IPR025286">
    <property type="entry name" value="MOFRL_assoc_dom"/>
</dbReference>
<keyword evidence="3" id="KW-0670">Pyruvate</keyword>
<dbReference type="Pfam" id="PF13660">
    <property type="entry name" value="DUF4147"/>
    <property type="match status" value="1"/>
</dbReference>
<gene>
    <name evidence="3" type="ORF">EDC23_2208</name>
</gene>
<dbReference type="InterPro" id="IPR007835">
    <property type="entry name" value="MOFRL"/>
</dbReference>
<dbReference type="Proteomes" id="UP000294914">
    <property type="component" value="Unassembled WGS sequence"/>
</dbReference>
<dbReference type="OrthoDB" id="9766552at2"/>
<dbReference type="InterPro" id="IPR039760">
    <property type="entry name" value="MOFRL_protein"/>
</dbReference>
<evidence type="ECO:0000259" key="2">
    <source>
        <dbReference type="Pfam" id="PF13660"/>
    </source>
</evidence>
<feature type="domain" description="MOFRL-associated" evidence="2">
    <location>
        <begin position="12"/>
        <end position="211"/>
    </location>
</feature>
<dbReference type="GO" id="GO:0005737">
    <property type="term" value="C:cytoplasm"/>
    <property type="evidence" value="ECO:0007669"/>
    <property type="project" value="TreeGrafter"/>
</dbReference>
<organism evidence="3 4">
    <name type="scientific">Thiohalophilus thiocyanatoxydans</name>
    <dbReference type="NCBI Taxonomy" id="381308"/>
    <lineage>
        <taxon>Bacteria</taxon>
        <taxon>Pseudomonadati</taxon>
        <taxon>Pseudomonadota</taxon>
        <taxon>Gammaproteobacteria</taxon>
        <taxon>Thiohalomonadales</taxon>
        <taxon>Thiohalophilaceae</taxon>
        <taxon>Thiohalophilus</taxon>
    </lineage>
</organism>
<evidence type="ECO:0000313" key="4">
    <source>
        <dbReference type="Proteomes" id="UP000294914"/>
    </source>
</evidence>
<dbReference type="SUPFAM" id="SSF82544">
    <property type="entry name" value="GckA/TtuD-like"/>
    <property type="match status" value="1"/>
</dbReference>
<dbReference type="AlphaFoldDB" id="A0A4R8IR60"/>
<dbReference type="InterPro" id="IPR037035">
    <property type="entry name" value="GK-like_C_sf"/>
</dbReference>
<feature type="domain" description="MOFRL" evidence="1">
    <location>
        <begin position="298"/>
        <end position="403"/>
    </location>
</feature>
<dbReference type="PANTHER" id="PTHR12227:SF0">
    <property type="entry name" value="GLYCERATE KINASE"/>
    <property type="match status" value="1"/>
</dbReference>
<dbReference type="Pfam" id="PF05161">
    <property type="entry name" value="MOFRL"/>
    <property type="match status" value="1"/>
</dbReference>
<dbReference type="InterPro" id="IPR038614">
    <property type="entry name" value="GK_N_sf"/>
</dbReference>
<dbReference type="Gene3D" id="3.40.50.10180">
    <property type="entry name" value="Glycerate kinase, MOFRL-like N-terminal domain"/>
    <property type="match status" value="1"/>
</dbReference>
<dbReference type="PANTHER" id="PTHR12227">
    <property type="entry name" value="GLYCERATE KINASE"/>
    <property type="match status" value="1"/>
</dbReference>
<keyword evidence="4" id="KW-1185">Reference proteome</keyword>
<reference evidence="3 4" key="1">
    <citation type="submission" date="2019-03" db="EMBL/GenBank/DDBJ databases">
        <title>Genomic Encyclopedia of Type Strains, Phase IV (KMG-IV): sequencing the most valuable type-strain genomes for metagenomic binning, comparative biology and taxonomic classification.</title>
        <authorList>
            <person name="Goeker M."/>
        </authorList>
    </citation>
    <scope>NUCLEOTIDE SEQUENCE [LARGE SCALE GENOMIC DNA]</scope>
    <source>
        <strain evidence="3 4">DSM 16326</strain>
    </source>
</reference>